<comment type="caution">
    <text evidence="1">The sequence shown here is derived from an EMBL/GenBank/DDBJ whole genome shotgun (WGS) entry which is preliminary data.</text>
</comment>
<name>A0AAV4TTP1_CAEEX</name>
<dbReference type="AlphaFoldDB" id="A0AAV4TTP1"/>
<evidence type="ECO:0000313" key="2">
    <source>
        <dbReference type="Proteomes" id="UP001054945"/>
    </source>
</evidence>
<gene>
    <name evidence="1" type="primary">AVEN_270604_1</name>
    <name evidence="1" type="ORF">CEXT_56791</name>
</gene>
<protein>
    <submittedName>
        <fullName evidence="1">RNase H domain-containing protein</fullName>
    </submittedName>
</protein>
<dbReference type="EMBL" id="BPLR01011756">
    <property type="protein sequence ID" value="GIY48821.1"/>
    <property type="molecule type" value="Genomic_DNA"/>
</dbReference>
<proteinExistence type="predicted"/>
<keyword evidence="2" id="KW-1185">Reference proteome</keyword>
<evidence type="ECO:0000313" key="1">
    <source>
        <dbReference type="EMBL" id="GIY48821.1"/>
    </source>
</evidence>
<sequence length="141" mass="16410">MYIPIRFFKRLLQLDILTEWQTHWASSAKGRAVFEIFDKVNPKRTLGSFFLNQIITGHGAIASYQYKFFNGSSTCSCGPSIEDRNHILFHYSNWTDIKKKYFPRNYKRSPLAKLLGNHQARIGIELIMKHKLQTILDGLSD</sequence>
<dbReference type="Proteomes" id="UP001054945">
    <property type="component" value="Unassembled WGS sequence"/>
</dbReference>
<accession>A0AAV4TTP1</accession>
<organism evidence="1 2">
    <name type="scientific">Caerostris extrusa</name>
    <name type="common">Bark spider</name>
    <name type="synonym">Caerostris bankana</name>
    <dbReference type="NCBI Taxonomy" id="172846"/>
    <lineage>
        <taxon>Eukaryota</taxon>
        <taxon>Metazoa</taxon>
        <taxon>Ecdysozoa</taxon>
        <taxon>Arthropoda</taxon>
        <taxon>Chelicerata</taxon>
        <taxon>Arachnida</taxon>
        <taxon>Araneae</taxon>
        <taxon>Araneomorphae</taxon>
        <taxon>Entelegynae</taxon>
        <taxon>Araneoidea</taxon>
        <taxon>Araneidae</taxon>
        <taxon>Caerostris</taxon>
    </lineage>
</organism>
<reference evidence="1 2" key="1">
    <citation type="submission" date="2021-06" db="EMBL/GenBank/DDBJ databases">
        <title>Caerostris extrusa draft genome.</title>
        <authorList>
            <person name="Kono N."/>
            <person name="Arakawa K."/>
        </authorList>
    </citation>
    <scope>NUCLEOTIDE SEQUENCE [LARGE SCALE GENOMIC DNA]</scope>
</reference>